<feature type="compositionally biased region" description="Pro residues" evidence="1">
    <location>
        <begin position="257"/>
        <end position="272"/>
    </location>
</feature>
<name>A0AAD6XV45_9AGAR</name>
<feature type="region of interest" description="Disordered" evidence="1">
    <location>
        <begin position="56"/>
        <end position="141"/>
    </location>
</feature>
<accession>A0AAD6XV45</accession>
<evidence type="ECO:0000313" key="2">
    <source>
        <dbReference type="EMBL" id="KAJ7104534.1"/>
    </source>
</evidence>
<protein>
    <submittedName>
        <fullName evidence="2">Uncharacterized protein</fullName>
    </submittedName>
</protein>
<feature type="region of interest" description="Disordered" evidence="1">
    <location>
        <begin position="174"/>
        <end position="224"/>
    </location>
</feature>
<dbReference type="AlphaFoldDB" id="A0AAD6XV45"/>
<feature type="compositionally biased region" description="Basic residues" evidence="1">
    <location>
        <begin position="334"/>
        <end position="346"/>
    </location>
</feature>
<feature type="region of interest" description="Disordered" evidence="1">
    <location>
        <begin position="578"/>
        <end position="601"/>
    </location>
</feature>
<feature type="compositionally biased region" description="Polar residues" evidence="1">
    <location>
        <begin position="189"/>
        <end position="199"/>
    </location>
</feature>
<gene>
    <name evidence="2" type="ORF">B0H15DRAFT_942513</name>
</gene>
<proteinExistence type="predicted"/>
<feature type="region of interest" description="Disordered" evidence="1">
    <location>
        <begin position="332"/>
        <end position="380"/>
    </location>
</feature>
<dbReference type="Proteomes" id="UP001222325">
    <property type="component" value="Unassembled WGS sequence"/>
</dbReference>
<sequence length="620" mass="66007">MALHPYGGLASIVDSGLWYLVADCEVEVYDVVVGHHGYSWSMRLVMPRSTGATSLASSALSPIRPTRSKLRPRNSHQDPTELLTHLPKRTSVCTGSRRLHPPASTAHAAAFVSTDPRSLRPSQRDSTPAVATPDSSPPCRARSPARIYAARAGQLPPDPTACISYAYVPHPTSPLAPQQSRLAPPPRKSNASTLASELQQAGDIPLPSRNAASNPTPTPAFWGASSTSPLPALLVLRSARCQRSTPSAPASTSPVAVAPPAPSHPPFLPPPAGTTSQARLCAAHVPPRTHESAPPIPGSSLRRLLLPRHPPTCNLPRGTSPSSKLMRVSALVRTPRRSPPGRRCHPARINPRTPPVLASTSPRPPPRSHFRASGTHRLPRPAPLALSRAFESWARCPRPPPCVCTALVRAAAASICGHGANELRTAVLRRVRRTHRARAPPLDLPPLALALRTPRCWTSCRSRSRFQRRQVRPRAPALPPVPRPIPLLPPSPALDFLRGTSALPPSASLLDACVLRAPEQRARCRRTPGPIWAAAAGQTSATARARRCSPPARPFRAAAVFVCDSERGEKERHRAAQLAAAAACPSPRRSRSQAPSPGASPVVAALSFPLAPSPPALSRA</sequence>
<organism evidence="2 3">
    <name type="scientific">Mycena belliarum</name>
    <dbReference type="NCBI Taxonomy" id="1033014"/>
    <lineage>
        <taxon>Eukaryota</taxon>
        <taxon>Fungi</taxon>
        <taxon>Dikarya</taxon>
        <taxon>Basidiomycota</taxon>
        <taxon>Agaricomycotina</taxon>
        <taxon>Agaricomycetes</taxon>
        <taxon>Agaricomycetidae</taxon>
        <taxon>Agaricales</taxon>
        <taxon>Marasmiineae</taxon>
        <taxon>Mycenaceae</taxon>
        <taxon>Mycena</taxon>
    </lineage>
</organism>
<dbReference type="EMBL" id="JARJCN010000001">
    <property type="protein sequence ID" value="KAJ7104534.1"/>
    <property type="molecule type" value="Genomic_DNA"/>
</dbReference>
<feature type="region of interest" description="Disordered" evidence="1">
    <location>
        <begin position="244"/>
        <end position="276"/>
    </location>
</feature>
<feature type="compositionally biased region" description="Low complexity" evidence="1">
    <location>
        <begin position="244"/>
        <end position="256"/>
    </location>
</feature>
<evidence type="ECO:0000313" key="3">
    <source>
        <dbReference type="Proteomes" id="UP001222325"/>
    </source>
</evidence>
<reference evidence="2" key="1">
    <citation type="submission" date="2023-03" db="EMBL/GenBank/DDBJ databases">
        <title>Massive genome expansion in bonnet fungi (Mycena s.s.) driven by repeated elements and novel gene families across ecological guilds.</title>
        <authorList>
            <consortium name="Lawrence Berkeley National Laboratory"/>
            <person name="Harder C.B."/>
            <person name="Miyauchi S."/>
            <person name="Viragh M."/>
            <person name="Kuo A."/>
            <person name="Thoen E."/>
            <person name="Andreopoulos B."/>
            <person name="Lu D."/>
            <person name="Skrede I."/>
            <person name="Drula E."/>
            <person name="Henrissat B."/>
            <person name="Morin E."/>
            <person name="Kohler A."/>
            <person name="Barry K."/>
            <person name="LaButti K."/>
            <person name="Morin E."/>
            <person name="Salamov A."/>
            <person name="Lipzen A."/>
            <person name="Mereny Z."/>
            <person name="Hegedus B."/>
            <person name="Baldrian P."/>
            <person name="Stursova M."/>
            <person name="Weitz H."/>
            <person name="Taylor A."/>
            <person name="Grigoriev I.V."/>
            <person name="Nagy L.G."/>
            <person name="Martin F."/>
            <person name="Kauserud H."/>
        </authorList>
    </citation>
    <scope>NUCLEOTIDE SEQUENCE</scope>
    <source>
        <strain evidence="2">CBHHK173m</strain>
    </source>
</reference>
<comment type="caution">
    <text evidence="2">The sequence shown here is derived from an EMBL/GenBank/DDBJ whole genome shotgun (WGS) entry which is preliminary data.</text>
</comment>
<keyword evidence="3" id="KW-1185">Reference proteome</keyword>
<evidence type="ECO:0000256" key="1">
    <source>
        <dbReference type="SAM" id="MobiDB-lite"/>
    </source>
</evidence>